<feature type="signal peptide" evidence="1">
    <location>
        <begin position="1"/>
        <end position="26"/>
    </location>
</feature>
<sequence length="336" mass="35452">MRKGAVTSSVLVILVSLAALSTVGYACNQVPFLRWDEDCLKACATAALYNLCQETLQHAPDAAEASVYALLAARFAGRSYDDSAGAAERLLAAGSSVPAYRRCVDRYRYADAAAAVESCGKGLAAGAPLAAMNAADRDRTVVASGPERRKINRRNMMMRAARTLALAILLSLATFSLTAGDACGNVPLMRWTDACFKACRPPLYSLCQETLRQHAPAVAELTAYAVLAARLARRAYDGTVGRAERLIAAGSVPGDQLQAYLRCIDRYATARIRMVGVVTGLTSCDFSRAGKEYADAVAAMESCGEGLAAGTPLVAMNAADRDLTMVAYDLGALIVG</sequence>
<organism evidence="2 3">
    <name type="scientific">Panicum miliaceum</name>
    <name type="common">Proso millet</name>
    <name type="synonym">Broomcorn millet</name>
    <dbReference type="NCBI Taxonomy" id="4540"/>
    <lineage>
        <taxon>Eukaryota</taxon>
        <taxon>Viridiplantae</taxon>
        <taxon>Streptophyta</taxon>
        <taxon>Embryophyta</taxon>
        <taxon>Tracheophyta</taxon>
        <taxon>Spermatophyta</taxon>
        <taxon>Magnoliopsida</taxon>
        <taxon>Liliopsida</taxon>
        <taxon>Poales</taxon>
        <taxon>Poaceae</taxon>
        <taxon>PACMAD clade</taxon>
        <taxon>Panicoideae</taxon>
        <taxon>Panicodae</taxon>
        <taxon>Paniceae</taxon>
        <taxon>Panicinae</taxon>
        <taxon>Panicum</taxon>
        <taxon>Panicum sect. Panicum</taxon>
    </lineage>
</organism>
<dbReference type="PANTHER" id="PTHR34838:SF9">
    <property type="entry name" value="PECTINESTERASE INHIBITOR DOMAIN-CONTAINING PROTEIN"/>
    <property type="match status" value="1"/>
</dbReference>
<dbReference type="InterPro" id="IPR035513">
    <property type="entry name" value="Invertase/methylesterase_inhib"/>
</dbReference>
<evidence type="ECO:0000256" key="1">
    <source>
        <dbReference type="SAM" id="SignalP"/>
    </source>
</evidence>
<gene>
    <name evidence="2" type="ORF">C2845_PM14G02300</name>
</gene>
<evidence type="ECO:0008006" key="4">
    <source>
        <dbReference type="Google" id="ProtNLM"/>
    </source>
</evidence>
<reference evidence="3" key="1">
    <citation type="journal article" date="2019" name="Nat. Commun.">
        <title>The genome of broomcorn millet.</title>
        <authorList>
            <person name="Zou C."/>
            <person name="Miki D."/>
            <person name="Li D."/>
            <person name="Tang Q."/>
            <person name="Xiao L."/>
            <person name="Rajput S."/>
            <person name="Deng P."/>
            <person name="Jia W."/>
            <person name="Huang R."/>
            <person name="Zhang M."/>
            <person name="Sun Y."/>
            <person name="Hu J."/>
            <person name="Fu X."/>
            <person name="Schnable P.S."/>
            <person name="Li F."/>
            <person name="Zhang H."/>
            <person name="Feng B."/>
            <person name="Zhu X."/>
            <person name="Liu R."/>
            <person name="Schnable J.C."/>
            <person name="Zhu J.-K."/>
            <person name="Zhang H."/>
        </authorList>
    </citation>
    <scope>NUCLEOTIDE SEQUENCE [LARGE SCALE GENOMIC DNA]</scope>
</reference>
<protein>
    <recommendedName>
        <fullName evidence="4">Pectinesterase inhibitor domain-containing protein</fullName>
    </recommendedName>
</protein>
<dbReference type="SUPFAM" id="SSF101148">
    <property type="entry name" value="Plant invertase/pectin methylesterase inhibitor"/>
    <property type="match status" value="1"/>
</dbReference>
<evidence type="ECO:0000313" key="2">
    <source>
        <dbReference type="EMBL" id="RLM60882.1"/>
    </source>
</evidence>
<feature type="chain" id="PRO_5018143477" description="Pectinesterase inhibitor domain-containing protein" evidence="1">
    <location>
        <begin position="27"/>
        <end position="336"/>
    </location>
</feature>
<evidence type="ECO:0000313" key="3">
    <source>
        <dbReference type="Proteomes" id="UP000275267"/>
    </source>
</evidence>
<proteinExistence type="predicted"/>
<name>A0A3L6PQF2_PANMI</name>
<dbReference type="PANTHER" id="PTHR34838">
    <property type="entry name" value="OS08G0142100 PROTEIN-RELATED"/>
    <property type="match status" value="1"/>
</dbReference>
<dbReference type="Gene3D" id="1.20.140.40">
    <property type="entry name" value="Invertase/pectin methylesterase inhibitor family protein"/>
    <property type="match status" value="1"/>
</dbReference>
<dbReference type="Proteomes" id="UP000275267">
    <property type="component" value="Unassembled WGS sequence"/>
</dbReference>
<dbReference type="EMBL" id="PQIB02000016">
    <property type="protein sequence ID" value="RLM60882.1"/>
    <property type="molecule type" value="Genomic_DNA"/>
</dbReference>
<keyword evidence="1" id="KW-0732">Signal</keyword>
<dbReference type="PROSITE" id="PS51257">
    <property type="entry name" value="PROKAR_LIPOPROTEIN"/>
    <property type="match status" value="1"/>
</dbReference>
<dbReference type="AlphaFoldDB" id="A0A3L6PQF2"/>
<dbReference type="OrthoDB" id="610439at2759"/>
<keyword evidence="3" id="KW-1185">Reference proteome</keyword>
<accession>A0A3L6PQF2</accession>
<comment type="caution">
    <text evidence="2">The sequence shown here is derived from an EMBL/GenBank/DDBJ whole genome shotgun (WGS) entry which is preliminary data.</text>
</comment>